<evidence type="ECO:0000313" key="8">
    <source>
        <dbReference type="Proteomes" id="UP000225706"/>
    </source>
</evidence>
<keyword evidence="1 4" id="KW-0479">Metal-binding</keyword>
<dbReference type="InterPro" id="IPR013149">
    <property type="entry name" value="ADH-like_C"/>
</dbReference>
<name>A0A2B4RBR9_STYPI</name>
<dbReference type="PANTHER" id="PTHR43401">
    <property type="entry name" value="L-THREONINE 3-DEHYDROGENASE"/>
    <property type="match status" value="1"/>
</dbReference>
<gene>
    <name evidence="7" type="primary">ARD1</name>
    <name evidence="7" type="ORF">AWC38_SpisGene20688</name>
</gene>
<dbReference type="PROSITE" id="PS00059">
    <property type="entry name" value="ADH_ZINC"/>
    <property type="match status" value="1"/>
</dbReference>
<accession>A0A2B4RBR9</accession>
<dbReference type="Pfam" id="PF00107">
    <property type="entry name" value="ADH_zinc_N"/>
    <property type="match status" value="2"/>
</dbReference>
<dbReference type="GO" id="GO:0008270">
    <property type="term" value="F:zinc ion binding"/>
    <property type="evidence" value="ECO:0007669"/>
    <property type="project" value="InterPro"/>
</dbReference>
<keyword evidence="2 4" id="KW-0862">Zinc</keyword>
<dbReference type="InterPro" id="IPR050129">
    <property type="entry name" value="Zn_alcohol_dh"/>
</dbReference>
<dbReference type="GO" id="GO:0016491">
    <property type="term" value="F:oxidoreductase activity"/>
    <property type="evidence" value="ECO:0007669"/>
    <property type="project" value="UniProtKB-KW"/>
</dbReference>
<dbReference type="Proteomes" id="UP000225706">
    <property type="component" value="Unassembled WGS sequence"/>
</dbReference>
<feature type="domain" description="Alcohol dehydrogenase-like N-terminal" evidence="6">
    <location>
        <begin position="25"/>
        <end position="135"/>
    </location>
</feature>
<evidence type="ECO:0000256" key="3">
    <source>
        <dbReference type="ARBA" id="ARBA00023002"/>
    </source>
</evidence>
<dbReference type="InterPro" id="IPR036291">
    <property type="entry name" value="NAD(P)-bd_dom_sf"/>
</dbReference>
<sequence>MNTAVQLWDGQLSLITTPIPHVSAPNEVLVKVAFSGICGTDLHILAGEFPSSKCVILGHEFAGVVSEIGSAVKRISVGDRVVVNPNTNCGRCSFCQKAQPHFCKTGGIRSTVGIWRNGGWSQYCRVPVETVYTIPPQITLRQAALVEPFSCIAHGFDLLMPLATTSDILICGSGIIGLLWASLLHFHGYRKVTISEISERRRSLANGMNVGYQVVHPDVLVHNAKKANLSGGQEWGFDAVIDCSGVPAAIEEAIKWLRCGGKILVFGCCPKGSSIKIDPHIMYAKELQIIGSHINPFTFPKAIQLVKDMAEKYLNYDSVVVNPNTSCGMCDNCAKGRPNFCKFEGVKATIGIRRNGGWAQYCRLPAKNAVSLPHQLSFELGLLLEPMSCVVHGWNLLQPITPDAEILVCGAGSMGLLFMCMLHFRGFREVVVTELLKGRQKIAQRLDFGFQIVHPEILISEARNAKQDGDEDWGFDIVIDCTGDPKTLEQGVQWLRQGGKFLLFGISPAGSEVKLDPHEVYAKELKIIASRINPFTFNSTMQILQDMGERYLSFEKLGMRTFQLQEFTAALEVQRSGEISKAVFEN</sequence>
<feature type="domain" description="Alcohol dehydrogenase-like C-terminal" evidence="5">
    <location>
        <begin position="415"/>
        <end position="534"/>
    </location>
</feature>
<comment type="cofactor">
    <cofactor evidence="4">
        <name>Zn(2+)</name>
        <dbReference type="ChEBI" id="CHEBI:29105"/>
    </cofactor>
</comment>
<dbReference type="PANTHER" id="PTHR43401:SF2">
    <property type="entry name" value="L-THREONINE 3-DEHYDROGENASE"/>
    <property type="match status" value="1"/>
</dbReference>
<dbReference type="SUPFAM" id="SSF50129">
    <property type="entry name" value="GroES-like"/>
    <property type="match status" value="2"/>
</dbReference>
<evidence type="ECO:0000256" key="2">
    <source>
        <dbReference type="ARBA" id="ARBA00022833"/>
    </source>
</evidence>
<dbReference type="Gene3D" id="3.40.50.720">
    <property type="entry name" value="NAD(P)-binding Rossmann-like Domain"/>
    <property type="match status" value="2"/>
</dbReference>
<evidence type="ECO:0000256" key="4">
    <source>
        <dbReference type="RuleBase" id="RU361277"/>
    </source>
</evidence>
<comment type="similarity">
    <text evidence="4">Belongs to the zinc-containing alcohol dehydrogenase family.</text>
</comment>
<keyword evidence="8" id="KW-1185">Reference proteome</keyword>
<feature type="domain" description="Alcohol dehydrogenase-like C-terminal" evidence="5">
    <location>
        <begin position="176"/>
        <end position="307"/>
    </location>
</feature>
<dbReference type="Gene3D" id="3.90.180.10">
    <property type="entry name" value="Medium-chain alcohol dehydrogenases, catalytic domain"/>
    <property type="match status" value="2"/>
</dbReference>
<evidence type="ECO:0000256" key="1">
    <source>
        <dbReference type="ARBA" id="ARBA00022723"/>
    </source>
</evidence>
<feature type="domain" description="Alcohol dehydrogenase-like N-terminal" evidence="6">
    <location>
        <begin position="317"/>
        <end position="373"/>
    </location>
</feature>
<dbReference type="InterPro" id="IPR002328">
    <property type="entry name" value="ADH_Zn_CS"/>
</dbReference>
<keyword evidence="3" id="KW-0560">Oxidoreductase</keyword>
<dbReference type="STRING" id="50429.A0A2B4RBR9"/>
<dbReference type="EMBL" id="LSMT01000685">
    <property type="protein sequence ID" value="PFX15101.1"/>
    <property type="molecule type" value="Genomic_DNA"/>
</dbReference>
<organism evidence="7 8">
    <name type="scientific">Stylophora pistillata</name>
    <name type="common">Smooth cauliflower coral</name>
    <dbReference type="NCBI Taxonomy" id="50429"/>
    <lineage>
        <taxon>Eukaryota</taxon>
        <taxon>Metazoa</taxon>
        <taxon>Cnidaria</taxon>
        <taxon>Anthozoa</taxon>
        <taxon>Hexacorallia</taxon>
        <taxon>Scleractinia</taxon>
        <taxon>Astrocoeniina</taxon>
        <taxon>Pocilloporidae</taxon>
        <taxon>Stylophora</taxon>
    </lineage>
</organism>
<reference evidence="8" key="1">
    <citation type="journal article" date="2017" name="bioRxiv">
        <title>Comparative analysis of the genomes of Stylophora pistillata and Acropora digitifera provides evidence for extensive differences between species of corals.</title>
        <authorList>
            <person name="Voolstra C.R."/>
            <person name="Li Y."/>
            <person name="Liew Y.J."/>
            <person name="Baumgarten S."/>
            <person name="Zoccola D."/>
            <person name="Flot J.-F."/>
            <person name="Tambutte S."/>
            <person name="Allemand D."/>
            <person name="Aranda M."/>
        </authorList>
    </citation>
    <scope>NUCLEOTIDE SEQUENCE [LARGE SCALE GENOMIC DNA]</scope>
</reference>
<comment type="caution">
    <text evidence="7">The sequence shown here is derived from an EMBL/GenBank/DDBJ whole genome shotgun (WGS) entry which is preliminary data.</text>
</comment>
<dbReference type="AlphaFoldDB" id="A0A2B4RBR9"/>
<protein>
    <submittedName>
        <fullName evidence="7">D-arabinitol dehydrogenase 1</fullName>
    </submittedName>
</protein>
<dbReference type="Pfam" id="PF08240">
    <property type="entry name" value="ADH_N"/>
    <property type="match status" value="2"/>
</dbReference>
<dbReference type="OrthoDB" id="3941538at2759"/>
<proteinExistence type="inferred from homology"/>
<dbReference type="InterPro" id="IPR011032">
    <property type="entry name" value="GroES-like_sf"/>
</dbReference>
<evidence type="ECO:0000313" key="7">
    <source>
        <dbReference type="EMBL" id="PFX15101.1"/>
    </source>
</evidence>
<dbReference type="SUPFAM" id="SSF51735">
    <property type="entry name" value="NAD(P)-binding Rossmann-fold domains"/>
    <property type="match status" value="2"/>
</dbReference>
<evidence type="ECO:0000259" key="6">
    <source>
        <dbReference type="Pfam" id="PF08240"/>
    </source>
</evidence>
<evidence type="ECO:0000259" key="5">
    <source>
        <dbReference type="Pfam" id="PF00107"/>
    </source>
</evidence>
<dbReference type="InterPro" id="IPR013154">
    <property type="entry name" value="ADH-like_N"/>
</dbReference>